<feature type="compositionally biased region" description="Basic and acidic residues" evidence="3">
    <location>
        <begin position="1418"/>
        <end position="1472"/>
    </location>
</feature>
<dbReference type="Proteomes" id="UP000041254">
    <property type="component" value="Unassembled WGS sequence"/>
</dbReference>
<sequence>MASGGGGGGICQSINEELCRLIKDSLLRGATTQEHYESLLSSLPRAKAIISRDLVDERQMATVFGKHSDTVIGRLIDEVADSSVDDSTRAKNIDCLGMAVENPKTNAVFHSDPCRLVAQSSAVLPATAAVIKNRPADMCPLRLRRALAILVVFQETGQGDRLWDVGFIDLLGDVLADEDGRLVCGGECDPLSAATICECTKMILAVDEDARVAGSDALLWGACKILERLAWAAGRLERPDIAKATETVIDVLTGLIWHGEQELPPGQLNPIAAKMIKFDPILELLTTAEGERMGWIDLGLSPKVKSFVTDFVSPYVEKERRVDKARRRLQSGWKDRHKQKNAANGFVQLLGAVNKQTGCREVLRNIYACEYRMTPMRVAAMASTCRTLFDTLCPVNKVAGEPGRQVLMPHFATQLRNDTLIGRTRDVVLSDRSVHNELLSVSIYVPPGDIDFTEASLSVIYSCILDTHRLRRLALTGVRLEDVSDEKGVAFADAIGKLRCLEDLSLRGSNLTPAFTVRLGALLSSSQDRKGRPFRNLRVLRLDWLERTSSVATVVKSLGSRPMDVLDLAEPSLPFNNEDASVDTLQAIGESFAEVRSREIDLSLLVNRDGESVSRFTDALASSMDRNPHKKELKCLAFAYWSSSMIAWALTNPELSIEELRFSSWGGAESVAFLKSSVFANMVFDAHKRAHERREAVLQETRRQKEAQWAAADYETPLPQPVGHGPRPGIPSAAVAAVLRERRRSRWSEALRQREDEARRTPALHIDLRGVNLADEGSSWVELFRTIEAINVQHGYAKTVVSTSPCYRGCTARRDIERALRQCYRHIPPTDDRAVRDLSEAVEEVSSNLMAALRTSFSSLYPYKWHLAFIDKAPTLLELLKTTKGLHIGCTASAKPPFVPVDLDFFGKCICEAGRMFEAFPRPEECFSLLREASKSMASLAAKLGHPTEPDPPISFNAPPANSRADNDQPNTPSEPAADASGPAAVAAVLYEGAYPDEMGCLRRQDETRRRLREKLDRQKKQKAHRQRIEECPAPAEPRGEADGEESREAIMRAEARGREARQALGVQLPGDEVMAELQWQQQKHQQPPPAESKKAKKKRPRQKATGAKRAASADPSPTRWPATPAPAAEQIAAPSHQADQPPDAADAFDAGVCGELDLATPEELVAPGLDALPPSADAPPSNGGGGGGCGGDACPPPLLQTPSGPPSPSPSCIVFQGHRLMDEVEVLAFGDVLVLPPDLMEPLVDPSGSEQPSADEDDDGPMSPDHSEGGESACDGTEGSEQPQIVNPIGSADPLADISSAGKCPLAEQLKQQIATLEERAAEAESTLAALQQRHHIDKSKMVELENNCRSSQVDMKRMRDEIDAHSGVIDRQRKELKSLREQKKSLEDSLRKTKEERDADRQRWEDRVSKQSKAISQRDEEMAALRKRDTDSRARERAVAELEESLRNKEKQLNAHKAKMETELDEEKKSMSTMASQKDAQIKKLQEDMRKLRGEKDAKLKELRAELTQTKTMLKEKTAEAAENSLSQERIRELEGGHEAMVLQLQQLQLDLVQAEQRVAETQEQAQQRVAEAHTRADQMTMPPDVDADRLRQFSDMSDDQLSSQLLGQLLAGERDAKMAKQIHAQRSHEMESLWERLQSCSLRALQRSLQRPGTACGICMDSDRPMSQTFVPCGHRIACTECANSLMSAASPQCPVCRANIQSLQRTIDA</sequence>
<evidence type="ECO:0000256" key="1">
    <source>
        <dbReference type="ARBA" id="ARBA00023054"/>
    </source>
</evidence>
<dbReference type="InterPro" id="IPR032675">
    <property type="entry name" value="LRR_dom_sf"/>
</dbReference>
<dbReference type="VEuPathDB" id="CryptoDB:Vbra_16400"/>
<feature type="domain" description="RING-type" evidence="4">
    <location>
        <begin position="1659"/>
        <end position="1701"/>
    </location>
</feature>
<dbReference type="OrthoDB" id="10251804at2759"/>
<feature type="compositionally biased region" description="Basic and acidic residues" evidence="3">
    <location>
        <begin position="1359"/>
        <end position="1411"/>
    </location>
</feature>
<evidence type="ECO:0000313" key="6">
    <source>
        <dbReference type="Proteomes" id="UP000041254"/>
    </source>
</evidence>
<dbReference type="Gene3D" id="3.80.10.10">
    <property type="entry name" value="Ribonuclease Inhibitor"/>
    <property type="match status" value="1"/>
</dbReference>
<feature type="compositionally biased region" description="Low complexity" evidence="3">
    <location>
        <begin position="1167"/>
        <end position="1182"/>
    </location>
</feature>
<gene>
    <name evidence="5" type="ORF">Vbra_16400</name>
</gene>
<feature type="region of interest" description="Disordered" evidence="3">
    <location>
        <begin position="1359"/>
        <end position="1483"/>
    </location>
</feature>
<accession>A0A0G4FW84</accession>
<dbReference type="SUPFAM" id="SSF57850">
    <property type="entry name" value="RING/U-box"/>
    <property type="match status" value="1"/>
</dbReference>
<dbReference type="SUPFAM" id="SSF52047">
    <property type="entry name" value="RNI-like"/>
    <property type="match status" value="1"/>
</dbReference>
<keyword evidence="2" id="KW-0863">Zinc-finger</keyword>
<dbReference type="Pfam" id="PF13920">
    <property type="entry name" value="zf-C3HC4_3"/>
    <property type="match status" value="1"/>
</dbReference>
<protein>
    <recommendedName>
        <fullName evidence="4">RING-type domain-containing protein</fullName>
    </recommendedName>
</protein>
<keyword evidence="1" id="KW-0175">Coiled coil</keyword>
<dbReference type="InterPro" id="IPR013083">
    <property type="entry name" value="Znf_RING/FYVE/PHD"/>
</dbReference>
<feature type="compositionally biased region" description="Basic and acidic residues" evidence="3">
    <location>
        <begin position="1038"/>
        <end position="1048"/>
    </location>
</feature>
<feature type="region of interest" description="Disordered" evidence="3">
    <location>
        <begin position="1014"/>
        <end position="1048"/>
    </location>
</feature>
<feature type="region of interest" description="Disordered" evidence="3">
    <location>
        <begin position="1241"/>
        <end position="1301"/>
    </location>
</feature>
<evidence type="ECO:0000256" key="2">
    <source>
        <dbReference type="PROSITE-ProRule" id="PRU00175"/>
    </source>
</evidence>
<dbReference type="PROSITE" id="PS50089">
    <property type="entry name" value="ZF_RING_2"/>
    <property type="match status" value="1"/>
</dbReference>
<keyword evidence="2" id="KW-0862">Zinc</keyword>
<feature type="region of interest" description="Disordered" evidence="3">
    <location>
        <begin position="1067"/>
        <end position="1215"/>
    </location>
</feature>
<keyword evidence="2" id="KW-0479">Metal-binding</keyword>
<dbReference type="Gene3D" id="3.30.40.10">
    <property type="entry name" value="Zinc/RING finger domain, C3HC4 (zinc finger)"/>
    <property type="match status" value="1"/>
</dbReference>
<reference evidence="5 6" key="1">
    <citation type="submission" date="2014-11" db="EMBL/GenBank/DDBJ databases">
        <authorList>
            <person name="Zhu J."/>
            <person name="Qi W."/>
            <person name="Song R."/>
        </authorList>
    </citation>
    <scope>NUCLEOTIDE SEQUENCE [LARGE SCALE GENOMIC DNA]</scope>
</reference>
<name>A0A0G4FW84_VITBC</name>
<dbReference type="InterPro" id="IPR001841">
    <property type="entry name" value="Znf_RING"/>
</dbReference>
<evidence type="ECO:0000313" key="5">
    <source>
        <dbReference type="EMBL" id="CEM19464.1"/>
    </source>
</evidence>
<dbReference type="EMBL" id="CDMY01000513">
    <property type="protein sequence ID" value="CEM19464.1"/>
    <property type="molecule type" value="Genomic_DNA"/>
</dbReference>
<dbReference type="PANTHER" id="PTHR32083">
    <property type="entry name" value="CILIA AND FLAGELLA-ASSOCIATED PROTEIN 58-RELATED"/>
    <property type="match status" value="1"/>
</dbReference>
<dbReference type="GO" id="GO:0008270">
    <property type="term" value="F:zinc ion binding"/>
    <property type="evidence" value="ECO:0007669"/>
    <property type="project" value="UniProtKB-KW"/>
</dbReference>
<proteinExistence type="predicted"/>
<organism evidence="5 6">
    <name type="scientific">Vitrella brassicaformis (strain CCMP3155)</name>
    <dbReference type="NCBI Taxonomy" id="1169540"/>
    <lineage>
        <taxon>Eukaryota</taxon>
        <taxon>Sar</taxon>
        <taxon>Alveolata</taxon>
        <taxon>Colpodellida</taxon>
        <taxon>Vitrellaceae</taxon>
        <taxon>Vitrella</taxon>
    </lineage>
</organism>
<feature type="compositionally biased region" description="Gly residues" evidence="3">
    <location>
        <begin position="1183"/>
        <end position="1192"/>
    </location>
</feature>
<evidence type="ECO:0000256" key="3">
    <source>
        <dbReference type="SAM" id="MobiDB-lite"/>
    </source>
</evidence>
<feature type="region of interest" description="Disordered" evidence="3">
    <location>
        <begin position="943"/>
        <end position="983"/>
    </location>
</feature>
<keyword evidence="6" id="KW-1185">Reference proteome</keyword>
<feature type="compositionally biased region" description="Low complexity" evidence="3">
    <location>
        <begin position="1116"/>
        <end position="1151"/>
    </location>
</feature>
<dbReference type="InParanoid" id="A0A0G4FW84"/>
<evidence type="ECO:0000259" key="4">
    <source>
        <dbReference type="PROSITE" id="PS50089"/>
    </source>
</evidence>
<feature type="compositionally biased region" description="Pro residues" evidence="3">
    <location>
        <begin position="1195"/>
        <end position="1210"/>
    </location>
</feature>